<dbReference type="PANTHER" id="PTHR43331:SF1">
    <property type="entry name" value="HOMOSERINE DEHYDROGENASE"/>
    <property type="match status" value="1"/>
</dbReference>
<dbReference type="SUPFAM" id="SSF55347">
    <property type="entry name" value="Glyceraldehyde-3-phosphate dehydrogenase-like, C-terminal domain"/>
    <property type="match status" value="1"/>
</dbReference>
<dbReference type="Gene3D" id="3.40.50.720">
    <property type="entry name" value="NAD(P)-binding Rossmann-like Domain"/>
    <property type="match status" value="1"/>
</dbReference>
<evidence type="ECO:0000256" key="1">
    <source>
        <dbReference type="ARBA" id="ARBA00005056"/>
    </source>
</evidence>
<dbReference type="Pfam" id="PF03447">
    <property type="entry name" value="NAD_binding_3"/>
    <property type="match status" value="1"/>
</dbReference>
<comment type="pathway">
    <text evidence="2">Amino-acid biosynthesis; L-methionine biosynthesis via de novo pathway; L-homoserine from L-aspartate: step 3/3.</text>
</comment>
<dbReference type="SUPFAM" id="SSF51735">
    <property type="entry name" value="NAD(P)-binding Rossmann-fold domains"/>
    <property type="match status" value="1"/>
</dbReference>
<evidence type="ECO:0000256" key="3">
    <source>
        <dbReference type="ARBA" id="ARBA00006753"/>
    </source>
</evidence>
<dbReference type="Proteomes" id="UP001595896">
    <property type="component" value="Unassembled WGS sequence"/>
</dbReference>
<keyword evidence="8 10" id="KW-0560">Oxidoreductase</keyword>
<dbReference type="EC" id="1.1.1.3" evidence="4 10"/>
<reference evidence="14" key="1">
    <citation type="journal article" date="2019" name="Int. J. Syst. Evol. Microbiol.">
        <title>The Global Catalogue of Microorganisms (GCM) 10K type strain sequencing project: providing services to taxonomists for standard genome sequencing and annotation.</title>
        <authorList>
            <consortium name="The Broad Institute Genomics Platform"/>
            <consortium name="The Broad Institute Genome Sequencing Center for Infectious Disease"/>
            <person name="Wu L."/>
            <person name="Ma J."/>
        </authorList>
    </citation>
    <scope>NUCLEOTIDE SEQUENCE [LARGE SCALE GENOMIC DNA]</scope>
    <source>
        <strain evidence="14">JCM 12165</strain>
    </source>
</reference>
<evidence type="ECO:0000256" key="9">
    <source>
        <dbReference type="ARBA" id="ARBA00023167"/>
    </source>
</evidence>
<evidence type="ECO:0000313" key="13">
    <source>
        <dbReference type="EMBL" id="MFC4737063.1"/>
    </source>
</evidence>
<dbReference type="InterPro" id="IPR022697">
    <property type="entry name" value="HDH_short"/>
</dbReference>
<comment type="pathway">
    <text evidence="1">Amino-acid biosynthesis; L-threonine biosynthesis; L-threonine from L-aspartate: step 3/5.</text>
</comment>
<keyword evidence="9 10" id="KW-0486">Methionine biosynthesis</keyword>
<keyword evidence="6 10" id="KW-0028">Amino-acid biosynthesis</keyword>
<evidence type="ECO:0000313" key="14">
    <source>
        <dbReference type="Proteomes" id="UP001595896"/>
    </source>
</evidence>
<comment type="catalytic activity">
    <reaction evidence="10">
        <text>L-homoserine + NADP(+) = L-aspartate 4-semialdehyde + NADPH + H(+)</text>
        <dbReference type="Rhea" id="RHEA:15761"/>
        <dbReference type="ChEBI" id="CHEBI:15378"/>
        <dbReference type="ChEBI" id="CHEBI:57476"/>
        <dbReference type="ChEBI" id="CHEBI:57783"/>
        <dbReference type="ChEBI" id="CHEBI:58349"/>
        <dbReference type="ChEBI" id="CHEBI:537519"/>
        <dbReference type="EC" id="1.1.1.3"/>
    </reaction>
</comment>
<evidence type="ECO:0000256" key="4">
    <source>
        <dbReference type="ARBA" id="ARBA00013213"/>
    </source>
</evidence>
<protein>
    <recommendedName>
        <fullName evidence="5 10">Homoserine dehydrogenase</fullName>
        <shortName evidence="10">HDH</shortName>
        <ecNumber evidence="4 10">1.1.1.3</ecNumber>
    </recommendedName>
</protein>
<evidence type="ECO:0000256" key="6">
    <source>
        <dbReference type="ARBA" id="ARBA00022605"/>
    </source>
</evidence>
<accession>A0ABV9NUJ0</accession>
<proteinExistence type="inferred from homology"/>
<organism evidence="13 14">
    <name type="scientific">Bacillus daqingensis</name>
    <dbReference type="NCBI Taxonomy" id="872396"/>
    <lineage>
        <taxon>Bacteria</taxon>
        <taxon>Bacillati</taxon>
        <taxon>Bacillota</taxon>
        <taxon>Bacilli</taxon>
        <taxon>Bacillales</taxon>
        <taxon>Bacillaceae</taxon>
        <taxon>Bacillus</taxon>
    </lineage>
</organism>
<keyword evidence="14" id="KW-1185">Reference proteome</keyword>
<evidence type="ECO:0000256" key="8">
    <source>
        <dbReference type="ARBA" id="ARBA00023002"/>
    </source>
</evidence>
<evidence type="ECO:0000256" key="5">
    <source>
        <dbReference type="ARBA" id="ARBA00013376"/>
    </source>
</evidence>
<dbReference type="PANTHER" id="PTHR43331">
    <property type="entry name" value="HOMOSERINE DEHYDROGENASE"/>
    <property type="match status" value="1"/>
</dbReference>
<evidence type="ECO:0000259" key="11">
    <source>
        <dbReference type="Pfam" id="PF00742"/>
    </source>
</evidence>
<dbReference type="InterPro" id="IPR036291">
    <property type="entry name" value="NAD(P)-bd_dom_sf"/>
</dbReference>
<gene>
    <name evidence="13" type="ORF">ACFO4L_10735</name>
</gene>
<dbReference type="NCBIfam" id="NF004976">
    <property type="entry name" value="PRK06349.1"/>
    <property type="match status" value="1"/>
</dbReference>
<dbReference type="PIRSF" id="PIRSF036497">
    <property type="entry name" value="HDH_short"/>
    <property type="match status" value="1"/>
</dbReference>
<dbReference type="Pfam" id="PF00742">
    <property type="entry name" value="Homoserine_dh"/>
    <property type="match status" value="1"/>
</dbReference>
<dbReference type="InterPro" id="IPR001342">
    <property type="entry name" value="HDH_cat"/>
</dbReference>
<evidence type="ECO:0000256" key="10">
    <source>
        <dbReference type="PIRNR" id="PIRNR036497"/>
    </source>
</evidence>
<dbReference type="Gene3D" id="3.30.360.10">
    <property type="entry name" value="Dihydrodipicolinate Reductase, domain 2"/>
    <property type="match status" value="1"/>
</dbReference>
<keyword evidence="7 10" id="KW-0791">Threonine biosynthesis</keyword>
<sequence>MSTRKLGILGFGTVGSGVYESLEKERKRVETLAGFFTIPVVVVKDASKTRTTGPETLVTDRLEALFEAGVDTVVEAVTDAEEAYPAVRKLLQKGISVISANKELIARHGEELHLLAAGSGSRLFYEAAVAGGIPILSSIRHTLKTNRILRVEGIVNGTSNFILTKMREEGTAFEAALEEATALGYAEAVPDKDIDGWDAWFKTTILSFWINGAGPEWTEERPQGIRGMDVRDLHLAEKLGGRIKHVASLEGTKAFVGPKLVLKDHALYGVEDVNNGVYVEASLSGPLLFQGPGAGKFPTAGAVIEDVINHWTNTAEEEPPFTESAPSEEEPFPYWFITGSAISDELEPISRIVESDGKYGAVVRRRPEGKALAVLGCPEEVLQPV</sequence>
<feature type="domain" description="Homoserine dehydrogenase catalytic" evidence="11">
    <location>
        <begin position="134"/>
        <end position="308"/>
    </location>
</feature>
<evidence type="ECO:0000256" key="2">
    <source>
        <dbReference type="ARBA" id="ARBA00005062"/>
    </source>
</evidence>
<comment type="similarity">
    <text evidence="3 10">Belongs to the homoserine dehydrogenase family.</text>
</comment>
<dbReference type="EMBL" id="JBHSGK010000011">
    <property type="protein sequence ID" value="MFC4737063.1"/>
    <property type="molecule type" value="Genomic_DNA"/>
</dbReference>
<comment type="caution">
    <text evidence="13">The sequence shown here is derived from an EMBL/GenBank/DDBJ whole genome shotgun (WGS) entry which is preliminary data.</text>
</comment>
<evidence type="ECO:0000256" key="7">
    <source>
        <dbReference type="ARBA" id="ARBA00022697"/>
    </source>
</evidence>
<feature type="domain" description="Aspartate/homoserine dehydrogenase NAD-binding" evidence="12">
    <location>
        <begin position="10"/>
        <end position="126"/>
    </location>
</feature>
<name>A0ABV9NUJ0_9BACI</name>
<dbReference type="RefSeq" id="WP_377909667.1">
    <property type="nucleotide sequence ID" value="NZ_JBHSGK010000011.1"/>
</dbReference>
<evidence type="ECO:0000259" key="12">
    <source>
        <dbReference type="Pfam" id="PF03447"/>
    </source>
</evidence>
<keyword evidence="10" id="KW-0521">NADP</keyword>
<dbReference type="InterPro" id="IPR005106">
    <property type="entry name" value="Asp/hSer_DH_NAD-bd"/>
</dbReference>